<keyword evidence="3" id="KW-1185">Reference proteome</keyword>
<proteinExistence type="predicted"/>
<name>A0A9E6ZY31_9FLAO</name>
<dbReference type="RefSeq" id="WP_255842665.1">
    <property type="nucleotide sequence ID" value="NZ_CP094358.1"/>
</dbReference>
<dbReference type="EMBL" id="CP094358">
    <property type="protein sequence ID" value="UOB17302.1"/>
    <property type="molecule type" value="Genomic_DNA"/>
</dbReference>
<dbReference type="InterPro" id="IPR003140">
    <property type="entry name" value="PLipase/COase/thioEstase"/>
</dbReference>
<dbReference type="AlphaFoldDB" id="A0A9E6ZY31"/>
<protein>
    <submittedName>
        <fullName evidence="2">Esterase</fullName>
    </submittedName>
</protein>
<sequence>MSIVEKEISFSITNTYSTLFTLTKNTKNVWIVCHGLGYLSRYFIKHFNFLNPEENYVIAPQAHSKYYQSTNFKHVGASWLTKENTETEIENVLKNLDAIFKTENIPDDKNLIILGFSQGVSISTRWVIRRKIKCIKLIIFSGGLPNEFVKSDVDFLLKNKTEVYFLYGNNDEYITPKREKEELNKLNKLFGNYVTIRCFNGKHELRTDILEDIK</sequence>
<dbReference type="Pfam" id="PF02230">
    <property type="entry name" value="Abhydrolase_2"/>
    <property type="match status" value="1"/>
</dbReference>
<dbReference type="Proteomes" id="UP000831290">
    <property type="component" value="Chromosome"/>
</dbReference>
<evidence type="ECO:0000313" key="3">
    <source>
        <dbReference type="Proteomes" id="UP000831290"/>
    </source>
</evidence>
<gene>
    <name evidence="2" type="ORF">MQE35_16395</name>
</gene>
<dbReference type="InterPro" id="IPR029058">
    <property type="entry name" value="AB_hydrolase_fold"/>
</dbReference>
<dbReference type="KEGG" id="fbm:MQE35_16395"/>
<reference evidence="2" key="1">
    <citation type="submission" date="2022-03" db="EMBL/GenBank/DDBJ databases">
        <title>Description of Abyssus ytuae gen. nov., sp. nov., a novel member of the family Flavobacteriaceae isolated from the sediment of Mariana Trench.</title>
        <authorList>
            <person name="Zhang J."/>
            <person name="Xu X."/>
        </authorList>
    </citation>
    <scope>NUCLEOTIDE SEQUENCE</scope>
    <source>
        <strain evidence="2">MT3330</strain>
    </source>
</reference>
<evidence type="ECO:0000259" key="1">
    <source>
        <dbReference type="Pfam" id="PF02230"/>
    </source>
</evidence>
<evidence type="ECO:0000313" key="2">
    <source>
        <dbReference type="EMBL" id="UOB17302.1"/>
    </source>
</evidence>
<feature type="domain" description="Phospholipase/carboxylesterase/thioesterase" evidence="1">
    <location>
        <begin position="24"/>
        <end position="214"/>
    </location>
</feature>
<organism evidence="2 3">
    <name type="scientific">Abyssalbus ytuae</name>
    <dbReference type="NCBI Taxonomy" id="2926907"/>
    <lineage>
        <taxon>Bacteria</taxon>
        <taxon>Pseudomonadati</taxon>
        <taxon>Bacteroidota</taxon>
        <taxon>Flavobacteriia</taxon>
        <taxon>Flavobacteriales</taxon>
        <taxon>Flavobacteriaceae</taxon>
        <taxon>Abyssalbus</taxon>
    </lineage>
</organism>
<dbReference type="SUPFAM" id="SSF53474">
    <property type="entry name" value="alpha/beta-Hydrolases"/>
    <property type="match status" value="1"/>
</dbReference>
<dbReference type="GO" id="GO:0016787">
    <property type="term" value="F:hydrolase activity"/>
    <property type="evidence" value="ECO:0007669"/>
    <property type="project" value="InterPro"/>
</dbReference>
<dbReference type="Gene3D" id="3.40.50.1820">
    <property type="entry name" value="alpha/beta hydrolase"/>
    <property type="match status" value="1"/>
</dbReference>
<accession>A0A9E6ZY31</accession>